<reference evidence="2 3" key="1">
    <citation type="journal article" date="2016" name="Mol. Biol. Evol.">
        <title>Comparative Genomics of Early-Diverging Mushroom-Forming Fungi Provides Insights into the Origins of Lignocellulose Decay Capabilities.</title>
        <authorList>
            <person name="Nagy L.G."/>
            <person name="Riley R."/>
            <person name="Tritt A."/>
            <person name="Adam C."/>
            <person name="Daum C."/>
            <person name="Floudas D."/>
            <person name="Sun H."/>
            <person name="Yadav J.S."/>
            <person name="Pangilinan J."/>
            <person name="Larsson K.H."/>
            <person name="Matsuura K."/>
            <person name="Barry K."/>
            <person name="Labutti K."/>
            <person name="Kuo R."/>
            <person name="Ohm R.A."/>
            <person name="Bhattacharya S.S."/>
            <person name="Shirouzu T."/>
            <person name="Yoshinaga Y."/>
            <person name="Martin F.M."/>
            <person name="Grigoriev I.V."/>
            <person name="Hibbett D.S."/>
        </authorList>
    </citation>
    <scope>NUCLEOTIDE SEQUENCE [LARGE SCALE GENOMIC DNA]</scope>
    <source>
        <strain evidence="2 3">HHB10207 ss-3</strain>
    </source>
</reference>
<feature type="region of interest" description="Disordered" evidence="1">
    <location>
        <begin position="29"/>
        <end position="49"/>
    </location>
</feature>
<name>A0A165WYW9_9AGAM</name>
<evidence type="ECO:0000313" key="3">
    <source>
        <dbReference type="Proteomes" id="UP000076798"/>
    </source>
</evidence>
<dbReference type="AlphaFoldDB" id="A0A165WYW9"/>
<gene>
    <name evidence="2" type="ORF">SISSUDRAFT_1038283</name>
</gene>
<accession>A0A165WYW9</accession>
<proteinExistence type="predicted"/>
<feature type="compositionally biased region" description="Low complexity" evidence="1">
    <location>
        <begin position="225"/>
        <end position="238"/>
    </location>
</feature>
<feature type="compositionally biased region" description="Basic and acidic residues" evidence="1">
    <location>
        <begin position="251"/>
        <end position="263"/>
    </location>
</feature>
<dbReference type="EMBL" id="KV428496">
    <property type="protein sequence ID" value="KZT31664.1"/>
    <property type="molecule type" value="Genomic_DNA"/>
</dbReference>
<protein>
    <submittedName>
        <fullName evidence="2">Uncharacterized protein</fullName>
    </submittedName>
</protein>
<dbReference type="Proteomes" id="UP000076798">
    <property type="component" value="Unassembled WGS sequence"/>
</dbReference>
<feature type="compositionally biased region" description="Polar residues" evidence="1">
    <location>
        <begin position="205"/>
        <end position="224"/>
    </location>
</feature>
<feature type="compositionally biased region" description="Basic and acidic residues" evidence="1">
    <location>
        <begin position="95"/>
        <end position="120"/>
    </location>
</feature>
<feature type="region of interest" description="Disordered" evidence="1">
    <location>
        <begin position="95"/>
        <end position="263"/>
    </location>
</feature>
<sequence length="263" mass="29104">MPPPPQYHRLADHLAPSAASSLCRNLPHCRSHHHHQPPPPLSSSPCRHRPADTLDYPELAESFRSSDLPFPATFFFARHGEARLQRKRPFSSECHNLKADYRRTQTGKTRVEKNTKRNNDNDDSLEESDAGNNDESDGPEEEYSDDGVEDQGPVYGGIQDEQENRSDDGRMWQSVADEDGAGNLYQEMAGETAADAIIGGEELQEGQSSPNAEHSNGSSDQNTRASPPTTAIPLAIAPVQMPPLPETYRSSPDERLSRHADKK</sequence>
<feature type="compositionally biased region" description="Acidic residues" evidence="1">
    <location>
        <begin position="121"/>
        <end position="149"/>
    </location>
</feature>
<evidence type="ECO:0000256" key="1">
    <source>
        <dbReference type="SAM" id="MobiDB-lite"/>
    </source>
</evidence>
<evidence type="ECO:0000313" key="2">
    <source>
        <dbReference type="EMBL" id="KZT31664.1"/>
    </source>
</evidence>
<keyword evidence="3" id="KW-1185">Reference proteome</keyword>
<organism evidence="2 3">
    <name type="scientific">Sistotremastrum suecicum HHB10207 ss-3</name>
    <dbReference type="NCBI Taxonomy" id="1314776"/>
    <lineage>
        <taxon>Eukaryota</taxon>
        <taxon>Fungi</taxon>
        <taxon>Dikarya</taxon>
        <taxon>Basidiomycota</taxon>
        <taxon>Agaricomycotina</taxon>
        <taxon>Agaricomycetes</taxon>
        <taxon>Sistotremastrales</taxon>
        <taxon>Sistotremastraceae</taxon>
        <taxon>Sistotremastrum</taxon>
    </lineage>
</organism>